<reference evidence="3" key="2">
    <citation type="submission" date="2019-09" db="UniProtKB">
        <authorList>
            <consortium name="WormBaseParasite"/>
        </authorList>
    </citation>
    <scope>IDENTIFICATION</scope>
</reference>
<accession>A0A3P7Z9B2</accession>
<accession>A0A183FL53</accession>
<proteinExistence type="predicted"/>
<dbReference type="AlphaFoldDB" id="A0A183FL53"/>
<organism evidence="2 3">
    <name type="scientific">Heligmosomoides polygyrus</name>
    <name type="common">Parasitic roundworm</name>
    <dbReference type="NCBI Taxonomy" id="6339"/>
    <lineage>
        <taxon>Eukaryota</taxon>
        <taxon>Metazoa</taxon>
        <taxon>Ecdysozoa</taxon>
        <taxon>Nematoda</taxon>
        <taxon>Chromadorea</taxon>
        <taxon>Rhabditida</taxon>
        <taxon>Rhabditina</taxon>
        <taxon>Rhabditomorpha</taxon>
        <taxon>Strongyloidea</taxon>
        <taxon>Heligmosomidae</taxon>
        <taxon>Heligmosomoides</taxon>
    </lineage>
</organism>
<evidence type="ECO:0000313" key="2">
    <source>
        <dbReference type="Proteomes" id="UP000050761"/>
    </source>
</evidence>
<dbReference type="OrthoDB" id="5868972at2759"/>
<keyword evidence="2" id="KW-1185">Reference proteome</keyword>
<protein>
    <submittedName>
        <fullName evidence="3">Histone-fold-containing protein</fullName>
    </submittedName>
</protein>
<name>A0A183FL53_HELPZ</name>
<dbReference type="WBParaSite" id="HPBE_0000794501-mRNA-1">
    <property type="protein sequence ID" value="HPBE_0000794501-mRNA-1"/>
    <property type="gene ID" value="HPBE_0000794501"/>
</dbReference>
<reference evidence="1 2" key="1">
    <citation type="submission" date="2018-11" db="EMBL/GenBank/DDBJ databases">
        <authorList>
            <consortium name="Pathogen Informatics"/>
        </authorList>
    </citation>
    <scope>NUCLEOTIDE SEQUENCE [LARGE SCALE GENOMIC DNA]</scope>
</reference>
<evidence type="ECO:0000313" key="3">
    <source>
        <dbReference type="WBParaSite" id="HPBE_0000794501-mRNA-1"/>
    </source>
</evidence>
<sequence length="150" mass="17711">MFGCFDDVKLKDIPKCSLPGEPKQPLATLWDTWLATSIFQRTDISLGEIIRLHREGVTCFDTSVLKDILKMAYEKCIDWTEFITNTQKIRKHGSIQRHYFERSYDETLRAIRDKVSKKRFAVDHKRRVPLVSWQAKAHQRSRRMVREAIS</sequence>
<dbReference type="Proteomes" id="UP000050761">
    <property type="component" value="Unassembled WGS sequence"/>
</dbReference>
<gene>
    <name evidence="1" type="ORF">HPBE_LOCUS7946</name>
</gene>
<evidence type="ECO:0000313" key="1">
    <source>
        <dbReference type="EMBL" id="VDO74253.1"/>
    </source>
</evidence>
<dbReference type="EMBL" id="UZAH01026014">
    <property type="protein sequence ID" value="VDO74253.1"/>
    <property type="molecule type" value="Genomic_DNA"/>
</dbReference>